<sequence>MNPKNVRTQNEQPLDGQRELLEPYMDEEFISRAFAHMGETVVRVRLIRDKITGQNAGYGFVELMDETAVERCLRKVNGKPLPGAAPPKRFKLSRATYGKHGDSCSTFSLFVSDLTPDVDDGMLYEFFHYHFSSCCSGKIVLDTSGNSKCCGFVSFESEREQRRALAELQGASGLGKKRLRLSLAASKLKKKDSSENQNGQFHAESYNSHNLYLNQYYYPQYASHLSTYDWNYDYSYLNSLQNITQVEEIEDDGLEYPDSEINVIEANERFMDQSEELYSAMMGCFFQPPESWDGVTCSVTCYLPEPIYKLCPLTEVQSASDRKSRVRSGPELNIFRH</sequence>
<dbReference type="Pfam" id="PF00076">
    <property type="entry name" value="RRM_1"/>
    <property type="match status" value="2"/>
</dbReference>
<comment type="subcellular location">
    <subcellularLocation>
        <location evidence="2">Cytoplasm</location>
    </subcellularLocation>
    <subcellularLocation>
        <location evidence="1">Nucleus</location>
    </subcellularLocation>
</comment>
<evidence type="ECO:0000256" key="3">
    <source>
        <dbReference type="ARBA" id="ARBA00008920"/>
    </source>
</evidence>
<keyword evidence="6" id="KW-0677">Repeat</keyword>
<evidence type="ECO:0000313" key="14">
    <source>
        <dbReference type="Proteomes" id="UP001558613"/>
    </source>
</evidence>
<name>A0ABR3LT57_9TELE</name>
<keyword evidence="7 11" id="KW-0694">RNA-binding</keyword>
<keyword evidence="8" id="KW-0648">Protein biosynthesis</keyword>
<dbReference type="PANTHER" id="PTHR37457">
    <property type="entry name" value="TRNA SELENOCYSTEINE 1-ASSOCIATED PROTEIN 1-RELATED"/>
    <property type="match status" value="1"/>
</dbReference>
<dbReference type="Pfam" id="PF17654">
    <property type="entry name" value="Trnau1ap"/>
    <property type="match status" value="1"/>
</dbReference>
<evidence type="ECO:0000256" key="5">
    <source>
        <dbReference type="ARBA" id="ARBA00022490"/>
    </source>
</evidence>
<comment type="caution">
    <text evidence="13">The sequence shown here is derived from an EMBL/GenBank/DDBJ whole genome shotgun (WGS) entry which is preliminary data.</text>
</comment>
<evidence type="ECO:0000313" key="13">
    <source>
        <dbReference type="EMBL" id="KAL1255630.1"/>
    </source>
</evidence>
<proteinExistence type="inferred from homology"/>
<evidence type="ECO:0000256" key="11">
    <source>
        <dbReference type="PROSITE-ProRule" id="PRU00176"/>
    </source>
</evidence>
<keyword evidence="14" id="KW-1185">Reference proteome</keyword>
<dbReference type="Proteomes" id="UP001558613">
    <property type="component" value="Unassembled WGS sequence"/>
</dbReference>
<dbReference type="PROSITE" id="PS50102">
    <property type="entry name" value="RRM"/>
    <property type="match status" value="2"/>
</dbReference>
<accession>A0ABR3LT57</accession>
<comment type="similarity">
    <text evidence="3">Belongs to the RRM TRSPAP family.</text>
</comment>
<evidence type="ECO:0000256" key="10">
    <source>
        <dbReference type="ARBA" id="ARBA00033477"/>
    </source>
</evidence>
<dbReference type="InterPro" id="IPR040434">
    <property type="entry name" value="TSAP1"/>
</dbReference>
<dbReference type="InterPro" id="IPR000504">
    <property type="entry name" value="RRM_dom"/>
</dbReference>
<keyword evidence="9" id="KW-0539">Nucleus</keyword>
<evidence type="ECO:0000256" key="9">
    <source>
        <dbReference type="ARBA" id="ARBA00023242"/>
    </source>
</evidence>
<protein>
    <recommendedName>
        <fullName evidence="4">tRNA selenocysteine 1-associated protein 1</fullName>
    </recommendedName>
    <alternativeName>
        <fullName evidence="10">tRNA selenocysteine-associated protein 1</fullName>
    </alternativeName>
</protein>
<evidence type="ECO:0000256" key="4">
    <source>
        <dbReference type="ARBA" id="ARBA00016598"/>
    </source>
</evidence>
<dbReference type="Gene3D" id="3.30.70.330">
    <property type="match status" value="2"/>
</dbReference>
<dbReference type="InterPro" id="IPR035979">
    <property type="entry name" value="RBD_domain_sf"/>
</dbReference>
<evidence type="ECO:0000256" key="2">
    <source>
        <dbReference type="ARBA" id="ARBA00004496"/>
    </source>
</evidence>
<dbReference type="InterPro" id="IPR012677">
    <property type="entry name" value="Nucleotide-bd_a/b_plait_sf"/>
</dbReference>
<reference evidence="13 14" key="1">
    <citation type="submission" date="2023-09" db="EMBL/GenBank/DDBJ databases">
        <authorList>
            <person name="Wang M."/>
        </authorList>
    </citation>
    <scope>NUCLEOTIDE SEQUENCE [LARGE SCALE GENOMIC DNA]</scope>
    <source>
        <strain evidence="13">GT-2023</strain>
        <tissue evidence="13">Liver</tissue>
    </source>
</reference>
<gene>
    <name evidence="13" type="ORF">QQF64_013691</name>
</gene>
<dbReference type="SUPFAM" id="SSF54928">
    <property type="entry name" value="RNA-binding domain, RBD"/>
    <property type="match status" value="1"/>
</dbReference>
<dbReference type="SMART" id="SM00360">
    <property type="entry name" value="RRM"/>
    <property type="match status" value="2"/>
</dbReference>
<dbReference type="PANTHER" id="PTHR37457:SF2">
    <property type="entry name" value="TRNA SELENOCYSTEINE 1-ASSOCIATED PROTEIN 1"/>
    <property type="match status" value="1"/>
</dbReference>
<evidence type="ECO:0000259" key="12">
    <source>
        <dbReference type="PROSITE" id="PS50102"/>
    </source>
</evidence>
<dbReference type="InterPro" id="IPR041085">
    <property type="entry name" value="TSAP1_C"/>
</dbReference>
<dbReference type="EMBL" id="JAYMGO010000019">
    <property type="protein sequence ID" value="KAL1255630.1"/>
    <property type="molecule type" value="Genomic_DNA"/>
</dbReference>
<evidence type="ECO:0000256" key="7">
    <source>
        <dbReference type="ARBA" id="ARBA00022884"/>
    </source>
</evidence>
<evidence type="ECO:0000256" key="1">
    <source>
        <dbReference type="ARBA" id="ARBA00004123"/>
    </source>
</evidence>
<evidence type="ECO:0000256" key="6">
    <source>
        <dbReference type="ARBA" id="ARBA00022737"/>
    </source>
</evidence>
<feature type="domain" description="RRM" evidence="12">
    <location>
        <begin position="21"/>
        <end position="97"/>
    </location>
</feature>
<organism evidence="13 14">
    <name type="scientific">Cirrhinus molitorella</name>
    <name type="common">mud carp</name>
    <dbReference type="NCBI Taxonomy" id="172907"/>
    <lineage>
        <taxon>Eukaryota</taxon>
        <taxon>Metazoa</taxon>
        <taxon>Chordata</taxon>
        <taxon>Craniata</taxon>
        <taxon>Vertebrata</taxon>
        <taxon>Euteleostomi</taxon>
        <taxon>Actinopterygii</taxon>
        <taxon>Neopterygii</taxon>
        <taxon>Teleostei</taxon>
        <taxon>Ostariophysi</taxon>
        <taxon>Cypriniformes</taxon>
        <taxon>Cyprinidae</taxon>
        <taxon>Labeoninae</taxon>
        <taxon>Labeonini</taxon>
        <taxon>Cirrhinus</taxon>
    </lineage>
</organism>
<feature type="domain" description="RRM" evidence="12">
    <location>
        <begin position="107"/>
        <end position="186"/>
    </location>
</feature>
<evidence type="ECO:0000256" key="8">
    <source>
        <dbReference type="ARBA" id="ARBA00022917"/>
    </source>
</evidence>
<keyword evidence="5" id="KW-0963">Cytoplasm</keyword>